<evidence type="ECO:0000256" key="3">
    <source>
        <dbReference type="ARBA" id="ARBA00022448"/>
    </source>
</evidence>
<feature type="chain" id="PRO_5020985902" evidence="6">
    <location>
        <begin position="24"/>
        <end position="334"/>
    </location>
</feature>
<sequence>MSMSLRQTLLGSLLWLGAIGAQAADVSLLNVSYDPTRELYKDINAAFAEQYKKDKGDSVTVNASHGGSGKQARSVIDGLEADVVTLALAYDIDAIAEKGLVAADWQKRLPHNSTPYTSTIVFLVRKGNPKGIKDWNDLIKPGVEVITPNPKTSGGARWNYLAAWGYALRQPGGNDAKAKEFVAALFKNVPVLDTGARGSTTTFVQRGIGDVLLAWENEALLARQELGKDEFEIVAPSISILAEPPIALVDKVADKHGTRAVAEAYLKFLYTPAAQDIAGKHYYRPYDEKAAAKYASVFPKVNTFTIDAEFGGWKKAQATHFADGGVFDQLNVGK</sequence>
<comment type="subcellular location">
    <subcellularLocation>
        <location evidence="1">Periplasm</location>
    </subcellularLocation>
</comment>
<dbReference type="InterPro" id="IPR005669">
    <property type="entry name" value="Thiosulph/SO4-bd"/>
</dbReference>
<dbReference type="CDD" id="cd01005">
    <property type="entry name" value="PBP2_CysP"/>
    <property type="match status" value="1"/>
</dbReference>
<dbReference type="GO" id="GO:0140104">
    <property type="term" value="F:molecular carrier activity"/>
    <property type="evidence" value="ECO:0007669"/>
    <property type="project" value="InterPro"/>
</dbReference>
<dbReference type="PANTHER" id="PTHR30368">
    <property type="entry name" value="SULFATE-BINDING PROTEIN"/>
    <property type="match status" value="1"/>
</dbReference>
<keyword evidence="5" id="KW-0574">Periplasm</keyword>
<evidence type="ECO:0000256" key="1">
    <source>
        <dbReference type="ARBA" id="ARBA00004418"/>
    </source>
</evidence>
<dbReference type="PROSITE" id="PS00757">
    <property type="entry name" value="PROK_SULFATE_BIND_2"/>
    <property type="match status" value="1"/>
</dbReference>
<dbReference type="NCBIfam" id="NF008106">
    <property type="entry name" value="PRK10852.1"/>
    <property type="match status" value="1"/>
</dbReference>
<comment type="caution">
    <text evidence="7">The sequence shown here is derived from an EMBL/GenBank/DDBJ whole genome shotgun (WGS) entry which is preliminary data.</text>
</comment>
<dbReference type="Gene3D" id="3.40.190.10">
    <property type="entry name" value="Periplasmic binding protein-like II"/>
    <property type="match status" value="2"/>
</dbReference>
<dbReference type="GO" id="GO:1902358">
    <property type="term" value="P:sulfate transmembrane transport"/>
    <property type="evidence" value="ECO:0007669"/>
    <property type="project" value="InterPro"/>
</dbReference>
<dbReference type="AlphaFoldDB" id="A0A4R6YMW1"/>
<dbReference type="Proteomes" id="UP000295293">
    <property type="component" value="Unassembled WGS sequence"/>
</dbReference>
<evidence type="ECO:0000256" key="2">
    <source>
        <dbReference type="ARBA" id="ARBA00006099"/>
    </source>
</evidence>
<dbReference type="EMBL" id="SNZH01000018">
    <property type="protein sequence ID" value="TDR38885.1"/>
    <property type="molecule type" value="Genomic_DNA"/>
</dbReference>
<evidence type="ECO:0000256" key="6">
    <source>
        <dbReference type="SAM" id="SignalP"/>
    </source>
</evidence>
<evidence type="ECO:0000313" key="7">
    <source>
        <dbReference type="EMBL" id="TDR38885.1"/>
    </source>
</evidence>
<dbReference type="NCBIfam" id="TIGR00971">
    <property type="entry name" value="3a0106s03"/>
    <property type="match status" value="1"/>
</dbReference>
<organism evidence="7 8">
    <name type="scientific">Tahibacter aquaticus</name>
    <dbReference type="NCBI Taxonomy" id="520092"/>
    <lineage>
        <taxon>Bacteria</taxon>
        <taxon>Pseudomonadati</taxon>
        <taxon>Pseudomonadota</taxon>
        <taxon>Gammaproteobacteria</taxon>
        <taxon>Lysobacterales</taxon>
        <taxon>Rhodanobacteraceae</taxon>
        <taxon>Tahibacter</taxon>
    </lineage>
</organism>
<evidence type="ECO:0000313" key="8">
    <source>
        <dbReference type="Proteomes" id="UP000295293"/>
    </source>
</evidence>
<keyword evidence="3" id="KW-0813">Transport</keyword>
<dbReference type="NCBIfam" id="NF008022">
    <property type="entry name" value="PRK10752.1"/>
    <property type="match status" value="1"/>
</dbReference>
<dbReference type="InterPro" id="IPR034408">
    <property type="entry name" value="Sulphate/thiosulphate_BS"/>
</dbReference>
<protein>
    <submittedName>
        <fullName evidence="7">Sulfate transport system substrate-binding protein</fullName>
    </submittedName>
</protein>
<keyword evidence="4 6" id="KW-0732">Signal</keyword>
<evidence type="ECO:0000256" key="4">
    <source>
        <dbReference type="ARBA" id="ARBA00022729"/>
    </source>
</evidence>
<proteinExistence type="inferred from homology"/>
<dbReference type="RefSeq" id="WP_133821107.1">
    <property type="nucleotide sequence ID" value="NZ_SNZH01000018.1"/>
</dbReference>
<dbReference type="GO" id="GO:1901681">
    <property type="term" value="F:sulfur compound binding"/>
    <property type="evidence" value="ECO:0007669"/>
    <property type="project" value="InterPro"/>
</dbReference>
<accession>A0A4R6YMW1</accession>
<comment type="similarity">
    <text evidence="2">Belongs to the prokaryotic sulfate-binding protein family.</text>
</comment>
<dbReference type="OrthoDB" id="9802127at2"/>
<dbReference type="SUPFAM" id="SSF53850">
    <property type="entry name" value="Periplasmic binding protein-like II"/>
    <property type="match status" value="1"/>
</dbReference>
<gene>
    <name evidence="7" type="ORF">DFR29_11828</name>
</gene>
<reference evidence="7 8" key="1">
    <citation type="submission" date="2019-03" db="EMBL/GenBank/DDBJ databases">
        <title>Genomic Encyclopedia of Type Strains, Phase IV (KMG-IV): sequencing the most valuable type-strain genomes for metagenomic binning, comparative biology and taxonomic classification.</title>
        <authorList>
            <person name="Goeker M."/>
        </authorList>
    </citation>
    <scope>NUCLEOTIDE SEQUENCE [LARGE SCALE GENOMIC DNA]</scope>
    <source>
        <strain evidence="7 8">DSM 21667</strain>
    </source>
</reference>
<keyword evidence="8" id="KW-1185">Reference proteome</keyword>
<dbReference type="GO" id="GO:0042597">
    <property type="term" value="C:periplasmic space"/>
    <property type="evidence" value="ECO:0007669"/>
    <property type="project" value="UniProtKB-SubCell"/>
</dbReference>
<feature type="signal peptide" evidence="6">
    <location>
        <begin position="1"/>
        <end position="23"/>
    </location>
</feature>
<dbReference type="Pfam" id="PF13531">
    <property type="entry name" value="SBP_bac_11"/>
    <property type="match status" value="1"/>
</dbReference>
<name>A0A4R6YMW1_9GAMM</name>
<dbReference type="PANTHER" id="PTHR30368:SF2">
    <property type="entry name" value="SULFATE-BINDING PROTEIN"/>
    <property type="match status" value="1"/>
</dbReference>
<evidence type="ECO:0000256" key="5">
    <source>
        <dbReference type="ARBA" id="ARBA00022764"/>
    </source>
</evidence>